<dbReference type="Proteomes" id="UP000054485">
    <property type="component" value="Unassembled WGS sequence"/>
</dbReference>
<dbReference type="HOGENOM" id="CLU_2723910_0_0_1"/>
<gene>
    <name evidence="1" type="ORF">CY34DRAFT_662217</name>
</gene>
<keyword evidence="2" id="KW-1185">Reference proteome</keyword>
<accession>A0A0C9Z998</accession>
<proteinExistence type="predicted"/>
<reference evidence="1 2" key="1">
    <citation type="submission" date="2014-04" db="EMBL/GenBank/DDBJ databases">
        <authorList>
            <consortium name="DOE Joint Genome Institute"/>
            <person name="Kuo A."/>
            <person name="Ruytinx J."/>
            <person name="Rineau F."/>
            <person name="Colpaert J."/>
            <person name="Kohler A."/>
            <person name="Nagy L.G."/>
            <person name="Floudas D."/>
            <person name="Copeland A."/>
            <person name="Barry K.W."/>
            <person name="Cichocki N."/>
            <person name="Veneault-Fourrey C."/>
            <person name="LaButti K."/>
            <person name="Lindquist E.A."/>
            <person name="Lipzen A."/>
            <person name="Lundell T."/>
            <person name="Morin E."/>
            <person name="Murat C."/>
            <person name="Sun H."/>
            <person name="Tunlid A."/>
            <person name="Henrissat B."/>
            <person name="Grigoriev I.V."/>
            <person name="Hibbett D.S."/>
            <person name="Martin F."/>
            <person name="Nordberg H.P."/>
            <person name="Cantor M.N."/>
            <person name="Hua S.X."/>
        </authorList>
    </citation>
    <scope>NUCLEOTIDE SEQUENCE [LARGE SCALE GENOMIC DNA]</scope>
    <source>
        <strain evidence="1 2">UH-Slu-Lm8-n1</strain>
    </source>
</reference>
<name>A0A0C9Z998_9AGAM</name>
<sequence>MYPISRYWDLMYIRAILHMARFPITTKAKHFDFARILFTHSFPSTGLRNDSMTVVGLQHRHGSRSPPRSVVV</sequence>
<evidence type="ECO:0000313" key="1">
    <source>
        <dbReference type="EMBL" id="KIK34050.1"/>
    </source>
</evidence>
<dbReference type="InParanoid" id="A0A0C9Z998"/>
<dbReference type="EMBL" id="KN835819">
    <property type="protein sequence ID" value="KIK34050.1"/>
    <property type="molecule type" value="Genomic_DNA"/>
</dbReference>
<dbReference type="AlphaFoldDB" id="A0A0C9Z998"/>
<protein>
    <submittedName>
        <fullName evidence="1">Unplaced genomic scaffold CY34scaffold_688, whole genome shotgun sequence</fullName>
    </submittedName>
</protein>
<organism evidence="1 2">
    <name type="scientific">Suillus luteus UH-Slu-Lm8-n1</name>
    <dbReference type="NCBI Taxonomy" id="930992"/>
    <lineage>
        <taxon>Eukaryota</taxon>
        <taxon>Fungi</taxon>
        <taxon>Dikarya</taxon>
        <taxon>Basidiomycota</taxon>
        <taxon>Agaricomycotina</taxon>
        <taxon>Agaricomycetes</taxon>
        <taxon>Agaricomycetidae</taxon>
        <taxon>Boletales</taxon>
        <taxon>Suillineae</taxon>
        <taxon>Suillaceae</taxon>
        <taxon>Suillus</taxon>
    </lineage>
</organism>
<evidence type="ECO:0000313" key="2">
    <source>
        <dbReference type="Proteomes" id="UP000054485"/>
    </source>
</evidence>
<reference evidence="2" key="2">
    <citation type="submission" date="2015-01" db="EMBL/GenBank/DDBJ databases">
        <title>Evolutionary Origins and Diversification of the Mycorrhizal Mutualists.</title>
        <authorList>
            <consortium name="DOE Joint Genome Institute"/>
            <consortium name="Mycorrhizal Genomics Consortium"/>
            <person name="Kohler A."/>
            <person name="Kuo A."/>
            <person name="Nagy L.G."/>
            <person name="Floudas D."/>
            <person name="Copeland A."/>
            <person name="Barry K.W."/>
            <person name="Cichocki N."/>
            <person name="Veneault-Fourrey C."/>
            <person name="LaButti K."/>
            <person name="Lindquist E.A."/>
            <person name="Lipzen A."/>
            <person name="Lundell T."/>
            <person name="Morin E."/>
            <person name="Murat C."/>
            <person name="Riley R."/>
            <person name="Ohm R."/>
            <person name="Sun H."/>
            <person name="Tunlid A."/>
            <person name="Henrissat B."/>
            <person name="Grigoriev I.V."/>
            <person name="Hibbett D.S."/>
            <person name="Martin F."/>
        </authorList>
    </citation>
    <scope>NUCLEOTIDE SEQUENCE [LARGE SCALE GENOMIC DNA]</scope>
    <source>
        <strain evidence="2">UH-Slu-Lm8-n1</strain>
    </source>
</reference>